<dbReference type="Gene3D" id="3.40.50.300">
    <property type="entry name" value="P-loop containing nucleotide triphosphate hydrolases"/>
    <property type="match status" value="1"/>
</dbReference>
<keyword evidence="5" id="KW-1185">Reference proteome</keyword>
<reference evidence="4" key="1">
    <citation type="submission" date="2016-10" db="EMBL/GenBank/DDBJ databases">
        <authorList>
            <person name="Benchimol M."/>
            <person name="Almeida L.G."/>
            <person name="Vasconcelos A.T."/>
            <person name="Perreira-Neves A."/>
            <person name="Rosa I.A."/>
            <person name="Tasca T."/>
            <person name="Bogo M.R."/>
            <person name="de Souza W."/>
        </authorList>
    </citation>
    <scope>NUCLEOTIDE SEQUENCE [LARGE SCALE GENOMIC DNA]</scope>
    <source>
        <strain evidence="4">K</strain>
    </source>
</reference>
<dbReference type="InterPro" id="IPR013641">
    <property type="entry name" value="KTI12/PSTK"/>
</dbReference>
<dbReference type="Pfam" id="PF08433">
    <property type="entry name" value="KTI12"/>
    <property type="match status" value="1"/>
</dbReference>
<keyword evidence="2" id="KW-0067">ATP-binding</keyword>
<protein>
    <submittedName>
        <fullName evidence="4">Protein KTI12 like protein</fullName>
    </submittedName>
</protein>
<sequence length="263" mass="29184">MALIVLSGIPGSGKTHLANNLKPLFEAEGHECVIVPEPSVEDGAFSSSRLETQGRSDFKAAIRRALSPEKVVIADGMNFIKGFRYELYCFAREQNLKFCCAFLDTDQKIARERSLSRYPTKNLDDLYGRMETPNERNKWDRPLFVVKDGNDAQILEAIKNSALSKSNRLAPKKATASAMGSSASVNDRLDREINEFCNELLKIQSNVPLGSKVNVCGATFVLKKILNSGQLKRARREFADRAKTISDTASIAQSFADSLQLLF</sequence>
<dbReference type="GeneID" id="94839672"/>
<dbReference type="GO" id="GO:0005524">
    <property type="term" value="F:ATP binding"/>
    <property type="evidence" value="ECO:0007669"/>
    <property type="project" value="UniProtKB-KW"/>
</dbReference>
<evidence type="ECO:0000256" key="3">
    <source>
        <dbReference type="ARBA" id="ARBA00025768"/>
    </source>
</evidence>
<keyword evidence="1" id="KW-0547">Nucleotide-binding</keyword>
<dbReference type="VEuPathDB" id="TrichDB:TRFO_26469"/>
<accession>A0A1J4K3H2</accession>
<dbReference type="InterPro" id="IPR027417">
    <property type="entry name" value="P-loop_NTPase"/>
</dbReference>
<name>A0A1J4K3H2_9EUKA</name>
<proteinExistence type="inferred from homology"/>
<dbReference type="EMBL" id="MLAK01000748">
    <property type="protein sequence ID" value="OHT05731.1"/>
    <property type="molecule type" value="Genomic_DNA"/>
</dbReference>
<dbReference type="PANTHER" id="PTHR12435">
    <property type="match status" value="1"/>
</dbReference>
<evidence type="ECO:0000256" key="2">
    <source>
        <dbReference type="ARBA" id="ARBA00022840"/>
    </source>
</evidence>
<evidence type="ECO:0000313" key="4">
    <source>
        <dbReference type="EMBL" id="OHT05731.1"/>
    </source>
</evidence>
<organism evidence="4 5">
    <name type="scientific">Tritrichomonas foetus</name>
    <dbReference type="NCBI Taxonomy" id="1144522"/>
    <lineage>
        <taxon>Eukaryota</taxon>
        <taxon>Metamonada</taxon>
        <taxon>Parabasalia</taxon>
        <taxon>Tritrichomonadida</taxon>
        <taxon>Tritrichomonadidae</taxon>
        <taxon>Tritrichomonas</taxon>
    </lineage>
</organism>
<dbReference type="OrthoDB" id="9972657at2759"/>
<evidence type="ECO:0000313" key="5">
    <source>
        <dbReference type="Proteomes" id="UP000179807"/>
    </source>
</evidence>
<gene>
    <name evidence="4" type="primary">kti12</name>
    <name evidence="4" type="ORF">TRFO_26469</name>
</gene>
<dbReference type="Proteomes" id="UP000179807">
    <property type="component" value="Unassembled WGS sequence"/>
</dbReference>
<evidence type="ECO:0000256" key="1">
    <source>
        <dbReference type="ARBA" id="ARBA00022741"/>
    </source>
</evidence>
<dbReference type="AlphaFoldDB" id="A0A1J4K3H2"/>
<dbReference type="SUPFAM" id="SSF52540">
    <property type="entry name" value="P-loop containing nucleoside triphosphate hydrolases"/>
    <property type="match status" value="1"/>
</dbReference>
<comment type="similarity">
    <text evidence="3">Belongs to the KTI12 family.</text>
</comment>
<dbReference type="RefSeq" id="XP_068358867.1">
    <property type="nucleotide sequence ID" value="XM_068504968.1"/>
</dbReference>
<comment type="caution">
    <text evidence="4">The sequence shown here is derived from an EMBL/GenBank/DDBJ whole genome shotgun (WGS) entry which is preliminary data.</text>
</comment>